<keyword evidence="1" id="KW-1133">Transmembrane helix</keyword>
<keyword evidence="1" id="KW-0472">Membrane</keyword>
<accession>A0A811VEM9</accession>
<dbReference type="Proteomes" id="UP000606786">
    <property type="component" value="Unassembled WGS sequence"/>
</dbReference>
<name>A0A811VEM9_CERCA</name>
<keyword evidence="3" id="KW-1185">Reference proteome</keyword>
<dbReference type="AlphaFoldDB" id="A0A811VEM9"/>
<evidence type="ECO:0000313" key="3">
    <source>
        <dbReference type="Proteomes" id="UP000606786"/>
    </source>
</evidence>
<comment type="caution">
    <text evidence="2">The sequence shown here is derived from an EMBL/GenBank/DDBJ whole genome shotgun (WGS) entry which is preliminary data.</text>
</comment>
<organism evidence="2 3">
    <name type="scientific">Ceratitis capitata</name>
    <name type="common">Mediterranean fruit fly</name>
    <name type="synonym">Tephritis capitata</name>
    <dbReference type="NCBI Taxonomy" id="7213"/>
    <lineage>
        <taxon>Eukaryota</taxon>
        <taxon>Metazoa</taxon>
        <taxon>Ecdysozoa</taxon>
        <taxon>Arthropoda</taxon>
        <taxon>Hexapoda</taxon>
        <taxon>Insecta</taxon>
        <taxon>Pterygota</taxon>
        <taxon>Neoptera</taxon>
        <taxon>Endopterygota</taxon>
        <taxon>Diptera</taxon>
        <taxon>Brachycera</taxon>
        <taxon>Muscomorpha</taxon>
        <taxon>Tephritoidea</taxon>
        <taxon>Tephritidae</taxon>
        <taxon>Ceratitis</taxon>
        <taxon>Ceratitis</taxon>
    </lineage>
</organism>
<evidence type="ECO:0000256" key="1">
    <source>
        <dbReference type="SAM" id="Phobius"/>
    </source>
</evidence>
<dbReference type="EMBL" id="CAJHJT010000056">
    <property type="protein sequence ID" value="CAD7013816.1"/>
    <property type="molecule type" value="Genomic_DNA"/>
</dbReference>
<feature type="transmembrane region" description="Helical" evidence="1">
    <location>
        <begin position="80"/>
        <end position="103"/>
    </location>
</feature>
<evidence type="ECO:0000313" key="2">
    <source>
        <dbReference type="EMBL" id="CAD7013816.1"/>
    </source>
</evidence>
<sequence>MQLRDISSSAPSHFYEHYISLILRLINAQSQISAAQRICIGSLPPRLLFVVEKRCALLTEMCLKKNRQNQKRVRVHGKCFFFNFIIVFVFRFIFPSLATHLNIKKKKKNKKKVTCIYAESSQPTRVSKDFPFAWESI</sequence>
<protein>
    <submittedName>
        <fullName evidence="2">(Mediterranean fruit fly) hypothetical protein</fullName>
    </submittedName>
</protein>
<reference evidence="2" key="1">
    <citation type="submission" date="2020-11" db="EMBL/GenBank/DDBJ databases">
        <authorList>
            <person name="Whitehead M."/>
        </authorList>
    </citation>
    <scope>NUCLEOTIDE SEQUENCE</scope>
    <source>
        <strain evidence="2">EGII</strain>
    </source>
</reference>
<gene>
    <name evidence="2" type="ORF">CCAP1982_LOCUS21836</name>
</gene>
<keyword evidence="1" id="KW-0812">Transmembrane</keyword>
<proteinExistence type="predicted"/>